<evidence type="ECO:0000259" key="1">
    <source>
        <dbReference type="Pfam" id="PF00656"/>
    </source>
</evidence>
<dbReference type="InterPro" id="IPR011600">
    <property type="entry name" value="Pept_C14_caspase"/>
</dbReference>
<sequence length="652" mass="69351">MRRCLRWLLHFLLLLPLLLGGANVAAARRALLIGVSELPGQPAANWLQAPRNDVRLMQRALLAQGWQPSTIQTLADGVPGAGSPDMSAIHAALGHLLAQSVPGDFVLLYFSGHGARVLDFHKQYREPDGLAEMFLARDGALRDVEIGRWVQAFLARGAFVWAVFDTCSAASMTRGGADTNRPPMPEDAADDPVRFRGLELGQLSAVARKRALAPIDVGVGASDDTLFVPPARYVAFFAAESHQTTPELRLPRGQFGAETHGLLTWSIAEALHQRPSTWRALFNDVLMRYAPVIDELEQRFPTRELPSPVAEGSLDVPLFESVGPAASTQPAWPARRQGAGLVVSAGLLDGVQPDQAVRVSAILPGGRAQDGIATVDAARVSSARVRLPPALLALPGGTFWQATPLGLPDAVALRIHAGADLARRALSGMSLSYPASVLLVDAQQQADLSVEAHGAEFIAAPVQGGPARRLPDAAALRRHVADLATRRWLMHLIQVVKAERPAPLKGFEVRLRDLAGTARDGQGEPLAERMTRPSEGAAIEVENRSGGSVDLLMVGLTADGGLAPVFPVSSGETNRFERGDATVPARKRFALPSALTVGGGALLVLATPARPRSPPRLYGLSPPSIDELPGVVRRGGIEPDGSDAVFAVLARW</sequence>
<dbReference type="EMBL" id="JBHLTN010000002">
    <property type="protein sequence ID" value="MFC0591235.1"/>
    <property type="molecule type" value="Genomic_DNA"/>
</dbReference>
<evidence type="ECO:0000313" key="3">
    <source>
        <dbReference type="Proteomes" id="UP001589834"/>
    </source>
</evidence>
<dbReference type="Pfam" id="PF00656">
    <property type="entry name" value="Peptidase_C14"/>
    <property type="match status" value="1"/>
</dbReference>
<dbReference type="Proteomes" id="UP001589834">
    <property type="component" value="Unassembled WGS sequence"/>
</dbReference>
<protein>
    <submittedName>
        <fullName evidence="2">Caspase family protein</fullName>
    </submittedName>
</protein>
<organism evidence="2 3">
    <name type="scientific">Ottowia pentelensis</name>
    <dbReference type="NCBI Taxonomy" id="511108"/>
    <lineage>
        <taxon>Bacteria</taxon>
        <taxon>Pseudomonadati</taxon>
        <taxon>Pseudomonadota</taxon>
        <taxon>Betaproteobacteria</taxon>
        <taxon>Burkholderiales</taxon>
        <taxon>Comamonadaceae</taxon>
        <taxon>Ottowia</taxon>
    </lineage>
</organism>
<dbReference type="RefSeq" id="WP_377478955.1">
    <property type="nucleotide sequence ID" value="NZ_JBHLTN010000002.1"/>
</dbReference>
<accession>A0ABV6PN49</accession>
<comment type="caution">
    <text evidence="2">The sequence shown here is derived from an EMBL/GenBank/DDBJ whole genome shotgun (WGS) entry which is preliminary data.</text>
</comment>
<keyword evidence="3" id="KW-1185">Reference proteome</keyword>
<dbReference type="InterPro" id="IPR050452">
    <property type="entry name" value="Metacaspase"/>
</dbReference>
<evidence type="ECO:0000313" key="2">
    <source>
        <dbReference type="EMBL" id="MFC0591235.1"/>
    </source>
</evidence>
<dbReference type="PANTHER" id="PTHR48104">
    <property type="entry name" value="METACASPASE-4"/>
    <property type="match status" value="1"/>
</dbReference>
<feature type="domain" description="Peptidase C14 caspase" evidence="1">
    <location>
        <begin position="28"/>
        <end position="285"/>
    </location>
</feature>
<proteinExistence type="predicted"/>
<name>A0ABV6PN49_9BURK</name>
<dbReference type="Gene3D" id="3.40.50.1460">
    <property type="match status" value="1"/>
</dbReference>
<reference evidence="2 3" key="1">
    <citation type="submission" date="2024-09" db="EMBL/GenBank/DDBJ databases">
        <authorList>
            <person name="Sun Q."/>
            <person name="Mori K."/>
        </authorList>
    </citation>
    <scope>NUCLEOTIDE SEQUENCE [LARGE SCALE GENOMIC DNA]</scope>
    <source>
        <strain evidence="2 3">NCAIM B.02336</strain>
    </source>
</reference>
<gene>
    <name evidence="2" type="ORF">ACFFGG_01575</name>
</gene>
<dbReference type="PANTHER" id="PTHR48104:SF30">
    <property type="entry name" value="METACASPASE-1"/>
    <property type="match status" value="1"/>
</dbReference>